<dbReference type="GO" id="GO:0043634">
    <property type="term" value="P:polyadenylation-dependent ncRNA catabolic process"/>
    <property type="evidence" value="ECO:0007669"/>
    <property type="project" value="TreeGrafter"/>
</dbReference>
<dbReference type="SUPFAM" id="SSF81631">
    <property type="entry name" value="PAP/OAS1 substrate-binding domain"/>
    <property type="match status" value="1"/>
</dbReference>
<feature type="region of interest" description="Disordered" evidence="3">
    <location>
        <begin position="1"/>
        <end position="149"/>
    </location>
</feature>
<feature type="compositionally biased region" description="Basic residues" evidence="3">
    <location>
        <begin position="7"/>
        <end position="28"/>
    </location>
</feature>
<dbReference type="PANTHER" id="PTHR23092">
    <property type="entry name" value="POLY(A) RNA POLYMERASE"/>
    <property type="match status" value="1"/>
</dbReference>
<organism evidence="6 7">
    <name type="scientific">Euplotes crassus</name>
    <dbReference type="NCBI Taxonomy" id="5936"/>
    <lineage>
        <taxon>Eukaryota</taxon>
        <taxon>Sar</taxon>
        <taxon>Alveolata</taxon>
        <taxon>Ciliophora</taxon>
        <taxon>Intramacronucleata</taxon>
        <taxon>Spirotrichea</taxon>
        <taxon>Hypotrichia</taxon>
        <taxon>Euplotida</taxon>
        <taxon>Euplotidae</taxon>
        <taxon>Moneuplotes</taxon>
    </lineage>
</organism>
<feature type="compositionally biased region" description="Low complexity" evidence="3">
    <location>
        <begin position="111"/>
        <end position="120"/>
    </location>
</feature>
<sequence>MANRLQCKQRKIRTKREKIKISKNKKKKASEAAISRSKTEVIESPKEQDLKIPETSRQKDLLKVAAEPSCEQGWTAVPETIKKKKSRKKKTQLNKPKIDPSISKKTQKGQNSLNTSSKNNSVKKKASQVTQKKEPKAKSEKRKKPQKTMVDRISKSIILQIVNQSVDLCLEQIKAKKDAGQIEKKELPKPKEISKIIQDRCKEEKEIKLITENEDMESCSLSVVPNQKAYQSTLNSERNSPSASTCIKLKKEDISLASHCKEDNFDQISRPYIEESKEKRSDNLVITSEEHKQTSKSIQDECQKPLSIIHKIETFKPTYAKKTPHQSSPYNVHGQSTQNSWQFQQNYNMGSQTNNGFTQLLDNSCLQLLHEKLMAFATTGYQGYNQVSGGYYGHHIYQGSDARSHGIPSGVNFPNDTSPGYQEGSTYNGSNTEYQSTVHDEAGFFERVDKEIYKFVEEVKRKLDSVQKEREICAQKIILDMCKEAFEGQKIQIDVFGSLSTGLALESSDMDLVIIGLKIENRGDIVDHIRILAQYFEESEYFRNINPIEGASIPVIKLEVDLQLIRENENSENKSEVGPNMRYLQIDITFEDHKRIQFDTFWEGDEWDHSKLNHLGIKSIHLVKSYLKDYSHISELTLCVKKLLSLRGLNSPYKGGLSSYGVTIMIVAYMNFFSLQNSWLHVSQLLIHLLEFYGSKFDERKVGILVNRGGCFYPFNSVSEHPIVIKDPLNIENNIGKSTYRFSEIKSAFSESASILQREKNSYYKISEEEILEQDHLLQEDTPEFIEKLFYLRKIFTSEGGD</sequence>
<dbReference type="Proteomes" id="UP001295684">
    <property type="component" value="Unassembled WGS sequence"/>
</dbReference>
<evidence type="ECO:0000256" key="3">
    <source>
        <dbReference type="SAM" id="MobiDB-lite"/>
    </source>
</evidence>
<evidence type="ECO:0000313" key="6">
    <source>
        <dbReference type="EMBL" id="CAI2378352.1"/>
    </source>
</evidence>
<dbReference type="InterPro" id="IPR002058">
    <property type="entry name" value="PAP_assoc"/>
</dbReference>
<reference evidence="6" key="1">
    <citation type="submission" date="2023-07" db="EMBL/GenBank/DDBJ databases">
        <authorList>
            <consortium name="AG Swart"/>
            <person name="Singh M."/>
            <person name="Singh A."/>
            <person name="Seah K."/>
            <person name="Emmerich C."/>
        </authorList>
    </citation>
    <scope>NUCLEOTIDE SEQUENCE</scope>
    <source>
        <strain evidence="6">DP1</strain>
    </source>
</reference>
<dbReference type="Gene3D" id="1.10.1410.10">
    <property type="match status" value="1"/>
</dbReference>
<evidence type="ECO:0000259" key="4">
    <source>
        <dbReference type="Pfam" id="PF03828"/>
    </source>
</evidence>
<dbReference type="Pfam" id="PF22600">
    <property type="entry name" value="MTPAP-like_central"/>
    <property type="match status" value="1"/>
</dbReference>
<protein>
    <recommendedName>
        <fullName evidence="8">Polymerase nucleotidyl transferase domain-containing protein</fullName>
    </recommendedName>
</protein>
<proteinExistence type="predicted"/>
<evidence type="ECO:0000259" key="5">
    <source>
        <dbReference type="Pfam" id="PF22600"/>
    </source>
</evidence>
<feature type="compositionally biased region" description="Basic and acidic residues" evidence="3">
    <location>
        <begin position="37"/>
        <end position="62"/>
    </location>
</feature>
<dbReference type="PANTHER" id="PTHR23092:SF15">
    <property type="entry name" value="INACTIVE NON-CANONICAL POLY(A) RNA POLYMERASE PROTEIN TRF4-2-RELATED"/>
    <property type="match status" value="1"/>
</dbReference>
<dbReference type="GO" id="GO:1990817">
    <property type="term" value="F:poly(A) RNA polymerase activity"/>
    <property type="evidence" value="ECO:0007669"/>
    <property type="project" value="InterPro"/>
</dbReference>
<dbReference type="GO" id="GO:0046872">
    <property type="term" value="F:metal ion binding"/>
    <property type="evidence" value="ECO:0007669"/>
    <property type="project" value="UniProtKB-KW"/>
</dbReference>
<dbReference type="Pfam" id="PF03828">
    <property type="entry name" value="PAP_assoc"/>
    <property type="match status" value="1"/>
</dbReference>
<dbReference type="GO" id="GO:0003729">
    <property type="term" value="F:mRNA binding"/>
    <property type="evidence" value="ECO:0007669"/>
    <property type="project" value="TreeGrafter"/>
</dbReference>
<dbReference type="InterPro" id="IPR045862">
    <property type="entry name" value="Trf4-like"/>
</dbReference>
<dbReference type="AlphaFoldDB" id="A0AAD2D367"/>
<evidence type="ECO:0000313" key="7">
    <source>
        <dbReference type="Proteomes" id="UP001295684"/>
    </source>
</evidence>
<keyword evidence="7" id="KW-1185">Reference proteome</keyword>
<dbReference type="EMBL" id="CAMPGE010020067">
    <property type="protein sequence ID" value="CAI2378352.1"/>
    <property type="molecule type" value="Genomic_DNA"/>
</dbReference>
<feature type="domain" description="PAP-associated" evidence="4">
    <location>
        <begin position="682"/>
        <end position="733"/>
    </location>
</feature>
<name>A0AAD2D367_EUPCR</name>
<dbReference type="GO" id="GO:0031123">
    <property type="term" value="P:RNA 3'-end processing"/>
    <property type="evidence" value="ECO:0007669"/>
    <property type="project" value="TreeGrafter"/>
</dbReference>
<keyword evidence="2" id="KW-0460">Magnesium</keyword>
<evidence type="ECO:0008006" key="8">
    <source>
        <dbReference type="Google" id="ProtNLM"/>
    </source>
</evidence>
<evidence type="ECO:0000256" key="1">
    <source>
        <dbReference type="ARBA" id="ARBA00022723"/>
    </source>
</evidence>
<dbReference type="GO" id="GO:0005730">
    <property type="term" value="C:nucleolus"/>
    <property type="evidence" value="ECO:0007669"/>
    <property type="project" value="TreeGrafter"/>
</dbReference>
<dbReference type="GO" id="GO:0031499">
    <property type="term" value="C:TRAMP complex"/>
    <property type="evidence" value="ECO:0007669"/>
    <property type="project" value="TreeGrafter"/>
</dbReference>
<keyword evidence="1" id="KW-0479">Metal-binding</keyword>
<gene>
    <name evidence="6" type="ORF">ECRASSUSDP1_LOCUS19747</name>
</gene>
<dbReference type="InterPro" id="IPR043519">
    <property type="entry name" value="NT_sf"/>
</dbReference>
<dbReference type="InterPro" id="IPR054708">
    <property type="entry name" value="MTPAP-like_central"/>
</dbReference>
<evidence type="ECO:0000256" key="2">
    <source>
        <dbReference type="ARBA" id="ARBA00022842"/>
    </source>
</evidence>
<feature type="compositionally biased region" description="Basic residues" evidence="3">
    <location>
        <begin position="82"/>
        <end position="92"/>
    </location>
</feature>
<feature type="domain" description="Poly(A) RNA polymerase mitochondrial-like central palm" evidence="5">
    <location>
        <begin position="449"/>
        <end position="562"/>
    </location>
</feature>
<dbReference type="SUPFAM" id="SSF81301">
    <property type="entry name" value="Nucleotidyltransferase"/>
    <property type="match status" value="1"/>
</dbReference>
<dbReference type="CDD" id="cd05402">
    <property type="entry name" value="NT_PAP_TUTase"/>
    <property type="match status" value="1"/>
</dbReference>
<comment type="caution">
    <text evidence="6">The sequence shown here is derived from an EMBL/GenBank/DDBJ whole genome shotgun (WGS) entry which is preliminary data.</text>
</comment>
<dbReference type="Gene3D" id="3.30.460.10">
    <property type="entry name" value="Beta Polymerase, domain 2"/>
    <property type="match status" value="1"/>
</dbReference>
<accession>A0AAD2D367</accession>